<dbReference type="Proteomes" id="UP001138921">
    <property type="component" value="Unassembled WGS sequence"/>
</dbReference>
<reference evidence="2" key="2">
    <citation type="submission" date="2021-03" db="EMBL/GenBank/DDBJ databases">
        <authorList>
            <person name="Artuso I."/>
            <person name="Turrini P."/>
            <person name="Pirolo M."/>
            <person name="Lugli G.A."/>
            <person name="Ventura M."/>
            <person name="Visca P."/>
        </authorList>
    </citation>
    <scope>NUCLEOTIDE SEQUENCE</scope>
    <source>
        <strain evidence="2">LMG 26462</strain>
    </source>
</reference>
<dbReference type="AlphaFoldDB" id="A0A9X1D3W6"/>
<keyword evidence="3" id="KW-1185">Reference proteome</keyword>
<protein>
    <submittedName>
        <fullName evidence="2">Uncharacterized protein</fullName>
    </submittedName>
</protein>
<dbReference type="EMBL" id="JAFLWW010000001">
    <property type="protein sequence ID" value="MBT1154321.1"/>
    <property type="molecule type" value="Genomic_DNA"/>
</dbReference>
<gene>
    <name evidence="2" type="ORF">J1C56_01815</name>
</gene>
<evidence type="ECO:0000313" key="2">
    <source>
        <dbReference type="EMBL" id="MBT1154321.1"/>
    </source>
</evidence>
<evidence type="ECO:0000256" key="1">
    <source>
        <dbReference type="SAM" id="MobiDB-lite"/>
    </source>
</evidence>
<name>A0A9X1D3W6_9HYPH</name>
<organism evidence="2 3">
    <name type="scientific">Aminobacter anthyllidis</name>
    <dbReference type="NCBI Taxonomy" id="1035067"/>
    <lineage>
        <taxon>Bacteria</taxon>
        <taxon>Pseudomonadati</taxon>
        <taxon>Pseudomonadota</taxon>
        <taxon>Alphaproteobacteria</taxon>
        <taxon>Hyphomicrobiales</taxon>
        <taxon>Phyllobacteriaceae</taxon>
        <taxon>Aminobacter</taxon>
    </lineage>
</organism>
<proteinExistence type="predicted"/>
<evidence type="ECO:0000313" key="3">
    <source>
        <dbReference type="Proteomes" id="UP001138921"/>
    </source>
</evidence>
<reference evidence="2" key="1">
    <citation type="journal article" date="2021" name="Microorganisms">
        <title>Phylogenomic Reconstruction and Metabolic Potential of the Genus Aminobacter.</title>
        <authorList>
            <person name="Artuso I."/>
            <person name="Turrini P."/>
            <person name="Pirolo M."/>
            <person name="Lugli G.A."/>
            <person name="Ventura M."/>
            <person name="Visca P."/>
        </authorList>
    </citation>
    <scope>NUCLEOTIDE SEQUENCE</scope>
    <source>
        <strain evidence="2">LMG 26462</strain>
    </source>
</reference>
<comment type="caution">
    <text evidence="2">The sequence shown here is derived from an EMBL/GenBank/DDBJ whole genome shotgun (WGS) entry which is preliminary data.</text>
</comment>
<feature type="region of interest" description="Disordered" evidence="1">
    <location>
        <begin position="80"/>
        <end position="105"/>
    </location>
</feature>
<accession>A0A9X1D3W6</accession>
<dbReference type="RefSeq" id="WP_214385440.1">
    <property type="nucleotide sequence ID" value="NZ_JAFLWW010000001.1"/>
</dbReference>
<sequence>MNGPNATAISAAFERHGIVGRDVRLQLAFAEFQNNGGEYGVALAMLNAAFGKGSGGQNSIADDGLAGYAAASRLDDGEDGLPCSADEATLPLPSSPSPKRHGAGHSFRANKAILPAPRPVSASYLKAAKSGAKQIALTVLDSFRVRDGRAIGDVPWSSLDRLISEGGREIAVLKMIRNKGVPPDHNSPIRLYVGVQELERIIQKAAELTDAA</sequence>